<dbReference type="GO" id="GO:0030496">
    <property type="term" value="C:midbody"/>
    <property type="evidence" value="ECO:0007669"/>
    <property type="project" value="UniProtKB-SubCell"/>
</dbReference>
<dbReference type="Pfam" id="PF03451">
    <property type="entry name" value="HELP"/>
    <property type="match status" value="1"/>
</dbReference>
<dbReference type="FunFam" id="2.130.10.10:FF:000005">
    <property type="entry name" value="Putative echinoderm microtubule-associated protein-like 1"/>
    <property type="match status" value="1"/>
</dbReference>
<organism evidence="16 17">
    <name type="scientific">Taeniopygia guttata</name>
    <name type="common">Zebra finch</name>
    <name type="synonym">Poephila guttata</name>
    <dbReference type="NCBI Taxonomy" id="59729"/>
    <lineage>
        <taxon>Eukaryota</taxon>
        <taxon>Metazoa</taxon>
        <taxon>Chordata</taxon>
        <taxon>Craniata</taxon>
        <taxon>Vertebrata</taxon>
        <taxon>Euteleostomi</taxon>
        <taxon>Archelosauria</taxon>
        <taxon>Archosauria</taxon>
        <taxon>Dinosauria</taxon>
        <taxon>Saurischia</taxon>
        <taxon>Theropoda</taxon>
        <taxon>Coelurosauria</taxon>
        <taxon>Aves</taxon>
        <taxon>Neognathae</taxon>
        <taxon>Neoaves</taxon>
        <taxon>Telluraves</taxon>
        <taxon>Australaves</taxon>
        <taxon>Passeriformes</taxon>
        <taxon>Passeroidea</taxon>
        <taxon>Estrildidae</taxon>
        <taxon>Estrildinae</taxon>
        <taxon>Taeniopygia</taxon>
    </lineage>
</organism>
<evidence type="ECO:0000259" key="14">
    <source>
        <dbReference type="Pfam" id="PF23409"/>
    </source>
</evidence>
<keyword evidence="11" id="KW-0206">Cytoskeleton</keyword>
<dbReference type="InterPro" id="IPR055442">
    <property type="entry name" value="Beta-prop_EML-like_2nd"/>
</dbReference>
<dbReference type="SUPFAM" id="SSF50998">
    <property type="entry name" value="Quinoprotein alcohol dehydrogenase-like"/>
    <property type="match status" value="2"/>
</dbReference>
<dbReference type="GeneTree" id="ENSGT00940000159589"/>
<comment type="subcellular location">
    <subcellularLocation>
        <location evidence="1">Cytoplasm</location>
        <location evidence="1">Cytoskeleton</location>
        <location evidence="1">Spindle</location>
    </subcellularLocation>
    <subcellularLocation>
        <location evidence="2">Midbody</location>
    </subcellularLocation>
</comment>
<evidence type="ECO:0000256" key="11">
    <source>
        <dbReference type="ARBA" id="ARBA00023212"/>
    </source>
</evidence>
<keyword evidence="4" id="KW-0963">Cytoplasm</keyword>
<keyword evidence="10" id="KW-0175">Coiled coil</keyword>
<evidence type="ECO:0000313" key="17">
    <source>
        <dbReference type="Proteomes" id="UP000007754"/>
    </source>
</evidence>
<evidence type="ECO:0000256" key="6">
    <source>
        <dbReference type="ARBA" id="ARBA00022618"/>
    </source>
</evidence>
<evidence type="ECO:0000256" key="5">
    <source>
        <dbReference type="ARBA" id="ARBA00022574"/>
    </source>
</evidence>
<evidence type="ECO:0000256" key="2">
    <source>
        <dbReference type="ARBA" id="ARBA00004214"/>
    </source>
</evidence>
<evidence type="ECO:0000256" key="3">
    <source>
        <dbReference type="ARBA" id="ARBA00006489"/>
    </source>
</evidence>
<keyword evidence="5 13" id="KW-0853">WD repeat</keyword>
<accession>A0A674GXG0</accession>
<keyword evidence="8" id="KW-0677">Repeat</keyword>
<dbReference type="InParanoid" id="A0A674GXG0"/>
<proteinExistence type="inferred from homology"/>
<dbReference type="PANTHER" id="PTHR13720">
    <property type="entry name" value="WD-40 REPEAT PROTEIN"/>
    <property type="match status" value="1"/>
</dbReference>
<dbReference type="FunFam" id="2.130.10.10:FF:000019">
    <property type="entry name" value="echinoderm microtubule-associated protein-like 4 isoform X2"/>
    <property type="match status" value="1"/>
</dbReference>
<evidence type="ECO:0000256" key="8">
    <source>
        <dbReference type="ARBA" id="ARBA00022737"/>
    </source>
</evidence>
<reference evidence="16" key="2">
    <citation type="submission" date="2025-09" db="UniProtKB">
        <authorList>
            <consortium name="Ensembl"/>
        </authorList>
    </citation>
    <scope>IDENTIFICATION</scope>
</reference>
<evidence type="ECO:0000313" key="16">
    <source>
        <dbReference type="Ensembl" id="ENSTGUP00000027091.1"/>
    </source>
</evidence>
<feature type="repeat" description="WD" evidence="13">
    <location>
        <begin position="776"/>
        <end position="809"/>
    </location>
</feature>
<dbReference type="InterPro" id="IPR005108">
    <property type="entry name" value="HELP"/>
</dbReference>
<dbReference type="InterPro" id="IPR050630">
    <property type="entry name" value="WD_repeat_EMAP"/>
</dbReference>
<evidence type="ECO:0000259" key="15">
    <source>
        <dbReference type="Pfam" id="PF23414"/>
    </source>
</evidence>
<dbReference type="PROSITE" id="PS50082">
    <property type="entry name" value="WD_REPEATS_2"/>
    <property type="match status" value="3"/>
</dbReference>
<feature type="repeat" description="WD" evidence="13">
    <location>
        <begin position="889"/>
        <end position="929"/>
    </location>
</feature>
<dbReference type="GO" id="GO:0005874">
    <property type="term" value="C:microtubule"/>
    <property type="evidence" value="ECO:0007669"/>
    <property type="project" value="UniProtKB-KW"/>
</dbReference>
<sequence>SPHSPPFSPFPPLFIPISSFSPFPPFFCISPISPSIPPPFPPIFPFFSPFPPTSPPIFPFPHFPPISPFPPFFPISSPFFPPFFPISPPFFPFFPLFSLFPPLNPHFPPIFPHFPPIFPPIFPHFPPIFPHFPPFFPISPTFFPFFPLFSLFPPLNPHFPPIFPISSPFPPHFSPFFPPFFPISPPFFPISPLLIPISPPFFPISPPFFPFFPLFSLFPPFNPHFPHFPPIFPHFPPIFPHFPPIFPHFPPLNPHFPHFPPVFPRFQPGGCGGWPGGAGGFGVTPGPPAEGVSVKMFLRGRPITMYVPSGLGPLRAELPPERLQLDWVYGYRGRDSRSNLHVLGSGELVYFIACVVVLLQLPARRQRHYLRHSDCVRCLAVHPDRLRVATGQAAGVDKDGKPLQPIVYIWDSATLQTLQQIGLGSFERGVGSLAFSTADQGAFLCVVDDSNEHMMSVWDCARGTKQAEVKSTNESVLTVEFNPRDSSSIVSSGKSHVFFWSWSGGALTKKHGIFGKYKKPKFIQCFIFDAAGALLTGDSEGNILTWTRTPGKGGKEMYQIGQQTRAHEGSVFALCRRRDGTVLSGGGKDRRVLSWSPTLELLHEVELPESFGAVRTIAEGPGEELLVGTTRNALLRGTLGSGFTPIVQGHTDEVWGLATHPNCCRFLTCGHDRQLCLWDGREHALAWSLALEDTGLCADFHPGGHVVAVGLLSGRWLVLDTGTRQLLAGGSDGNEQLSVVRFSPDGTFLAIGSHDNFIYIYSVAEGGRKFSRFGRCTGHSSFITHLDWSKDGRFIMSNSGDYEILYWDVAGGCKLLRNRFESRDREWASYTCVLGFHVFGVWPDGSDGTDINSLCRSHHERVVAVADDFCKVHLFQYPCARPKAPSHVYGGHGSHVTNVRFTHDDGHLVSLGGKDTSVFQWRVLPGDSA</sequence>
<feature type="domain" description="EML-like first beta-propeller" evidence="14">
    <location>
        <begin position="365"/>
        <end position="637"/>
    </location>
</feature>
<dbReference type="GO" id="GO:0051301">
    <property type="term" value="P:cell division"/>
    <property type="evidence" value="ECO:0007669"/>
    <property type="project" value="UniProtKB-KW"/>
</dbReference>
<comment type="similarity">
    <text evidence="3">Belongs to the WD repeat EMAP family.</text>
</comment>
<evidence type="ECO:0000256" key="13">
    <source>
        <dbReference type="PROSITE-ProRule" id="PRU00221"/>
    </source>
</evidence>
<dbReference type="Gene3D" id="2.130.10.10">
    <property type="entry name" value="YVTN repeat-like/Quinoprotein amine dehydrogenase"/>
    <property type="match status" value="2"/>
</dbReference>
<name>A0A674GXG0_TAEGU</name>
<dbReference type="GO" id="GO:0072686">
    <property type="term" value="C:mitotic spindle"/>
    <property type="evidence" value="ECO:0007669"/>
    <property type="project" value="UniProtKB-ARBA"/>
</dbReference>
<evidence type="ECO:0000256" key="1">
    <source>
        <dbReference type="ARBA" id="ARBA00004186"/>
    </source>
</evidence>
<evidence type="ECO:0000256" key="7">
    <source>
        <dbReference type="ARBA" id="ARBA00022701"/>
    </source>
</evidence>
<feature type="domain" description="EML-like second beta-propeller" evidence="15">
    <location>
        <begin position="654"/>
        <end position="923"/>
    </location>
</feature>
<evidence type="ECO:0000256" key="10">
    <source>
        <dbReference type="ARBA" id="ARBA00023054"/>
    </source>
</evidence>
<evidence type="ECO:0008006" key="18">
    <source>
        <dbReference type="Google" id="ProtNLM"/>
    </source>
</evidence>
<dbReference type="InterPro" id="IPR001680">
    <property type="entry name" value="WD40_rpt"/>
</dbReference>
<evidence type="ECO:0000256" key="12">
    <source>
        <dbReference type="ARBA" id="ARBA00023306"/>
    </source>
</evidence>
<evidence type="ECO:0000256" key="4">
    <source>
        <dbReference type="ARBA" id="ARBA00022490"/>
    </source>
</evidence>
<dbReference type="InterPro" id="IPR015943">
    <property type="entry name" value="WD40/YVTN_repeat-like_dom_sf"/>
</dbReference>
<dbReference type="GO" id="GO:0000226">
    <property type="term" value="P:microtubule cytoskeleton organization"/>
    <property type="evidence" value="ECO:0007669"/>
    <property type="project" value="TreeGrafter"/>
</dbReference>
<dbReference type="PANTHER" id="PTHR13720:SF15">
    <property type="entry name" value="ECHINODERM MICROTUBULE-ASSOCIATED PROTEIN-LIKE 3"/>
    <property type="match status" value="1"/>
</dbReference>
<dbReference type="GO" id="GO:0008017">
    <property type="term" value="F:microtubule binding"/>
    <property type="evidence" value="ECO:0007669"/>
    <property type="project" value="TreeGrafter"/>
</dbReference>
<dbReference type="PROSITE" id="PS50294">
    <property type="entry name" value="WD_REPEATS_REGION"/>
    <property type="match status" value="3"/>
</dbReference>
<protein>
    <recommendedName>
        <fullName evidence="18">EMAP like 3</fullName>
    </recommendedName>
</protein>
<keyword evidence="7" id="KW-0493">Microtubule</keyword>
<evidence type="ECO:0000256" key="9">
    <source>
        <dbReference type="ARBA" id="ARBA00022776"/>
    </source>
</evidence>
<dbReference type="Pfam" id="PF23409">
    <property type="entry name" value="Beta-prop_EML"/>
    <property type="match status" value="1"/>
</dbReference>
<keyword evidence="17" id="KW-1185">Reference proteome</keyword>
<dbReference type="Proteomes" id="UP000007754">
    <property type="component" value="Unplaced"/>
</dbReference>
<keyword evidence="12" id="KW-0131">Cell cycle</keyword>
<dbReference type="InterPro" id="IPR011047">
    <property type="entry name" value="Quinoprotein_ADH-like_sf"/>
</dbReference>
<dbReference type="SMART" id="SM00320">
    <property type="entry name" value="WD40"/>
    <property type="match status" value="8"/>
</dbReference>
<dbReference type="AlphaFoldDB" id="A0A674GXG0"/>
<keyword evidence="6" id="KW-0132">Cell division</keyword>
<dbReference type="Ensembl" id="ENSTGUT00000021135.1">
    <property type="protein sequence ID" value="ENSTGUP00000027091.1"/>
    <property type="gene ID" value="ENSTGUG00000028418.1"/>
</dbReference>
<dbReference type="Pfam" id="PF23414">
    <property type="entry name" value="Beta-prop_EML_2"/>
    <property type="match status" value="1"/>
</dbReference>
<keyword evidence="9" id="KW-0498">Mitosis</keyword>
<reference evidence="16" key="1">
    <citation type="submission" date="2025-08" db="UniProtKB">
        <authorList>
            <consortium name="Ensembl"/>
        </authorList>
    </citation>
    <scope>IDENTIFICATION</scope>
</reference>
<feature type="repeat" description="WD" evidence="13">
    <location>
        <begin position="647"/>
        <end position="679"/>
    </location>
</feature>
<dbReference type="InterPro" id="IPR055439">
    <property type="entry name" value="Beta-prop_EML_1st"/>
</dbReference>